<protein>
    <submittedName>
        <fullName evidence="1">Uncharacterized protein</fullName>
    </submittedName>
</protein>
<sequence length="128" mass="14328">MKAVVAYLLVGLILGNSLIPGFGLDQSARMVELIQHYGHHRIEQPSLGFLDFLGMHYGPDSEHQKHPNHCHHNLPVAGHSIVAFAPTFLRLIDVPLSSFIRLPQKTCFGYANLYSFLGVFSLINPPRR</sequence>
<organism evidence="1 2">
    <name type="scientific">Spirosoma oryzae</name>
    <dbReference type="NCBI Taxonomy" id="1469603"/>
    <lineage>
        <taxon>Bacteria</taxon>
        <taxon>Pseudomonadati</taxon>
        <taxon>Bacteroidota</taxon>
        <taxon>Cytophagia</taxon>
        <taxon>Cytophagales</taxon>
        <taxon>Cytophagaceae</taxon>
        <taxon>Spirosoma</taxon>
    </lineage>
</organism>
<comment type="caution">
    <text evidence="1">The sequence shown here is derived from an EMBL/GenBank/DDBJ whole genome shotgun (WGS) entry which is preliminary data.</text>
</comment>
<dbReference type="OrthoDB" id="825489at2"/>
<proteinExistence type="predicted"/>
<evidence type="ECO:0000313" key="2">
    <source>
        <dbReference type="Proteomes" id="UP000238375"/>
    </source>
</evidence>
<name>A0A2T0TEW1_9BACT</name>
<dbReference type="Proteomes" id="UP000238375">
    <property type="component" value="Unassembled WGS sequence"/>
</dbReference>
<reference evidence="1 2" key="1">
    <citation type="submission" date="2018-03" db="EMBL/GenBank/DDBJ databases">
        <title>Genomic Encyclopedia of Archaeal and Bacterial Type Strains, Phase II (KMG-II): from individual species to whole genera.</title>
        <authorList>
            <person name="Goeker M."/>
        </authorList>
    </citation>
    <scope>NUCLEOTIDE SEQUENCE [LARGE SCALE GENOMIC DNA]</scope>
    <source>
        <strain evidence="1 2">DSM 28354</strain>
    </source>
</reference>
<dbReference type="AlphaFoldDB" id="A0A2T0TEW1"/>
<evidence type="ECO:0000313" key="1">
    <source>
        <dbReference type="EMBL" id="PRY44191.1"/>
    </source>
</evidence>
<accession>A0A2T0TEW1</accession>
<keyword evidence="2" id="KW-1185">Reference proteome</keyword>
<gene>
    <name evidence="1" type="ORF">CLV58_103160</name>
</gene>
<dbReference type="RefSeq" id="WP_106136734.1">
    <property type="nucleotide sequence ID" value="NZ_PVTE01000003.1"/>
</dbReference>
<dbReference type="EMBL" id="PVTE01000003">
    <property type="protein sequence ID" value="PRY44191.1"/>
    <property type="molecule type" value="Genomic_DNA"/>
</dbReference>